<evidence type="ECO:0008006" key="5">
    <source>
        <dbReference type="Google" id="ProtNLM"/>
    </source>
</evidence>
<dbReference type="OrthoDB" id="9806013at2"/>
<dbReference type="SUPFAM" id="SSF63817">
    <property type="entry name" value="Sortase"/>
    <property type="match status" value="1"/>
</dbReference>
<dbReference type="AlphaFoldDB" id="A0A0B3W203"/>
<dbReference type="Proteomes" id="UP000031189">
    <property type="component" value="Unassembled WGS sequence"/>
</dbReference>
<dbReference type="Pfam" id="PF04203">
    <property type="entry name" value="Sortase"/>
    <property type="match status" value="1"/>
</dbReference>
<proteinExistence type="predicted"/>
<dbReference type="Gene3D" id="2.40.260.10">
    <property type="entry name" value="Sortase"/>
    <property type="match status" value="1"/>
</dbReference>
<dbReference type="InterPro" id="IPR005754">
    <property type="entry name" value="Sortase"/>
</dbReference>
<evidence type="ECO:0000256" key="1">
    <source>
        <dbReference type="ARBA" id="ARBA00022801"/>
    </source>
</evidence>
<evidence type="ECO:0000313" key="4">
    <source>
        <dbReference type="Proteomes" id="UP000031189"/>
    </source>
</evidence>
<dbReference type="RefSeq" id="WP_039680630.1">
    <property type="nucleotide sequence ID" value="NZ_JAXECK010000002.1"/>
</dbReference>
<dbReference type="NCBIfam" id="TIGR03064">
    <property type="entry name" value="sortase_srtB"/>
    <property type="match status" value="1"/>
</dbReference>
<organism evidence="3 4">
    <name type="scientific">Terrisporobacter othiniensis</name>
    <dbReference type="NCBI Taxonomy" id="1577792"/>
    <lineage>
        <taxon>Bacteria</taxon>
        <taxon>Bacillati</taxon>
        <taxon>Bacillota</taxon>
        <taxon>Clostridia</taxon>
        <taxon>Peptostreptococcales</taxon>
        <taxon>Peptostreptococcaceae</taxon>
        <taxon>Terrisporobacter</taxon>
    </lineage>
</organism>
<name>A0A0B3W203_9FIRM</name>
<dbReference type="InterPro" id="IPR009835">
    <property type="entry name" value="SrtB"/>
</dbReference>
<protein>
    <recommendedName>
        <fullName evidence="5">Sortase</fullName>
    </recommendedName>
</protein>
<accession>A0A0B3W203</accession>
<dbReference type="GO" id="GO:0016787">
    <property type="term" value="F:hydrolase activity"/>
    <property type="evidence" value="ECO:0007669"/>
    <property type="project" value="UniProtKB-KW"/>
</dbReference>
<dbReference type="CDD" id="cd05826">
    <property type="entry name" value="Sortase_B"/>
    <property type="match status" value="1"/>
</dbReference>
<keyword evidence="1" id="KW-0378">Hydrolase</keyword>
<dbReference type="InterPro" id="IPR023365">
    <property type="entry name" value="Sortase_dom-sf"/>
</dbReference>
<reference evidence="3 4" key="1">
    <citation type="submission" date="2014-12" db="EMBL/GenBank/DDBJ databases">
        <title>Draft genome sequence of Terrisporobacter sp. 08-306576, isolated from the blood culture of a bacteremia patient.</title>
        <authorList>
            <person name="Lund L.C."/>
            <person name="Sydenham T.V."/>
            <person name="Hogh S.V."/>
            <person name="Skov M.N."/>
            <person name="Kemp M."/>
            <person name="Justesen U.S."/>
        </authorList>
    </citation>
    <scope>NUCLEOTIDE SEQUENCE [LARGE SCALE GENOMIC DNA]</scope>
    <source>
        <strain evidence="3 4">08-306576</strain>
    </source>
</reference>
<gene>
    <name evidence="3" type="ORF">QX51_14610</name>
</gene>
<evidence type="ECO:0000313" key="3">
    <source>
        <dbReference type="EMBL" id="KHS56307.1"/>
    </source>
</evidence>
<dbReference type="EMBL" id="JWHR01000115">
    <property type="protein sequence ID" value="KHS56307.1"/>
    <property type="molecule type" value="Genomic_DNA"/>
</dbReference>
<dbReference type="STRING" id="1577792.QX51_14610"/>
<feature type="active site" description="Proton donor/acceptor" evidence="2">
    <location>
        <position position="123"/>
    </location>
</feature>
<evidence type="ECO:0000256" key="2">
    <source>
        <dbReference type="PIRSR" id="PIRSR605754-1"/>
    </source>
</evidence>
<sequence length="231" mass="27104">MKKFFLNLLTLICIVAICISGYKIYTTLRDYKKADNVYSQLRDRKENSKDMNDITKSLLSINSDYKFWLNVEGTNIDYPVVQGSDNDFYLNHDFNKNYLPAGSIFLDYRNDFKTDSNNVIYGHHMRNSTMFGQMEKFKDKEFFENNKIITLKTDDDTYEYEIFAIGVYDADFGYNDVGFTDEEDFNKFLNKILSKSMHSRDIVSSKDQIITLSTCSYEYDNARTAIFAVRK</sequence>
<keyword evidence="4" id="KW-1185">Reference proteome</keyword>
<feature type="active site" description="Acyl-thioester intermediate" evidence="2">
    <location>
        <position position="215"/>
    </location>
</feature>
<comment type="caution">
    <text evidence="3">The sequence shown here is derived from an EMBL/GenBank/DDBJ whole genome shotgun (WGS) entry which is preliminary data.</text>
</comment>